<proteinExistence type="predicted"/>
<sequence>MCAQFRESLGISCDVMDDVGEKSRTLMFIAEQKSIMLFEKADNLLHDISVKGKCSLRFKQNDGIRQSLRDLKRIGQIIKQTPNKIIECKRSRRYNVRMKDDIEDVLITGICESTNGQYVICDSRNKKLKLLDSAFQIISRLEVPGCIHGITSVDATKLVCSVSGKKLNLLYFVAVNVEGLEIVNYTDLPHDCRGICRRDEELYVSSINALYVYTLAGELLRKIDVNESIHSVHRCAVSLDGTRIYVTADDSTELVTLSNDGSLLSTFTDSEQRKMGNVHVTHNGQVLVCCWEDNSVIQLHNDGREQLAVLVTNGDGLYDPQTVYYSHATNKVIVGFNGDEIMVLDVK</sequence>
<protein>
    <submittedName>
        <fullName evidence="1">Uncharacterized protein</fullName>
    </submittedName>
</protein>
<evidence type="ECO:0000313" key="2">
    <source>
        <dbReference type="Proteomes" id="UP000828390"/>
    </source>
</evidence>
<reference evidence="1" key="1">
    <citation type="journal article" date="2019" name="bioRxiv">
        <title>The Genome of the Zebra Mussel, Dreissena polymorpha: A Resource for Invasive Species Research.</title>
        <authorList>
            <person name="McCartney M.A."/>
            <person name="Auch B."/>
            <person name="Kono T."/>
            <person name="Mallez S."/>
            <person name="Zhang Y."/>
            <person name="Obille A."/>
            <person name="Becker A."/>
            <person name="Abrahante J.E."/>
            <person name="Garbe J."/>
            <person name="Badalamenti J.P."/>
            <person name="Herman A."/>
            <person name="Mangelson H."/>
            <person name="Liachko I."/>
            <person name="Sullivan S."/>
            <person name="Sone E.D."/>
            <person name="Koren S."/>
            <person name="Silverstein K.A.T."/>
            <person name="Beckman K.B."/>
            <person name="Gohl D.M."/>
        </authorList>
    </citation>
    <scope>NUCLEOTIDE SEQUENCE</scope>
    <source>
        <strain evidence="1">Duluth1</strain>
        <tissue evidence="1">Whole animal</tissue>
    </source>
</reference>
<dbReference type="EMBL" id="JAIWYP010000002">
    <property type="protein sequence ID" value="KAH3874649.1"/>
    <property type="molecule type" value="Genomic_DNA"/>
</dbReference>
<keyword evidence="2" id="KW-1185">Reference proteome</keyword>
<dbReference type="InterPro" id="IPR011042">
    <property type="entry name" value="6-blade_b-propeller_TolB-like"/>
</dbReference>
<comment type="caution">
    <text evidence="1">The sequence shown here is derived from an EMBL/GenBank/DDBJ whole genome shotgun (WGS) entry which is preliminary data.</text>
</comment>
<accession>A0A9D4RN74</accession>
<evidence type="ECO:0000313" key="1">
    <source>
        <dbReference type="EMBL" id="KAH3874649.1"/>
    </source>
</evidence>
<dbReference type="Proteomes" id="UP000828390">
    <property type="component" value="Unassembled WGS sequence"/>
</dbReference>
<dbReference type="AlphaFoldDB" id="A0A9D4RN74"/>
<name>A0A9D4RN74_DREPO</name>
<reference evidence="1" key="2">
    <citation type="submission" date="2020-11" db="EMBL/GenBank/DDBJ databases">
        <authorList>
            <person name="McCartney M.A."/>
            <person name="Auch B."/>
            <person name="Kono T."/>
            <person name="Mallez S."/>
            <person name="Becker A."/>
            <person name="Gohl D.M."/>
            <person name="Silverstein K.A.T."/>
            <person name="Koren S."/>
            <person name="Bechman K.B."/>
            <person name="Herman A."/>
            <person name="Abrahante J.E."/>
            <person name="Garbe J."/>
        </authorList>
    </citation>
    <scope>NUCLEOTIDE SEQUENCE</scope>
    <source>
        <strain evidence="1">Duluth1</strain>
        <tissue evidence="1">Whole animal</tissue>
    </source>
</reference>
<gene>
    <name evidence="1" type="ORF">DPMN_037900</name>
</gene>
<organism evidence="1 2">
    <name type="scientific">Dreissena polymorpha</name>
    <name type="common">Zebra mussel</name>
    <name type="synonym">Mytilus polymorpha</name>
    <dbReference type="NCBI Taxonomy" id="45954"/>
    <lineage>
        <taxon>Eukaryota</taxon>
        <taxon>Metazoa</taxon>
        <taxon>Spiralia</taxon>
        <taxon>Lophotrochozoa</taxon>
        <taxon>Mollusca</taxon>
        <taxon>Bivalvia</taxon>
        <taxon>Autobranchia</taxon>
        <taxon>Heteroconchia</taxon>
        <taxon>Euheterodonta</taxon>
        <taxon>Imparidentia</taxon>
        <taxon>Neoheterodontei</taxon>
        <taxon>Myida</taxon>
        <taxon>Dreissenoidea</taxon>
        <taxon>Dreissenidae</taxon>
        <taxon>Dreissena</taxon>
    </lineage>
</organism>
<dbReference type="SUPFAM" id="SSF75011">
    <property type="entry name" value="3-carboxy-cis,cis-mucoante lactonizing enzyme"/>
    <property type="match status" value="1"/>
</dbReference>
<dbReference type="Gene3D" id="2.120.10.30">
    <property type="entry name" value="TolB, C-terminal domain"/>
    <property type="match status" value="1"/>
</dbReference>